<keyword evidence="1" id="KW-0732">Signal</keyword>
<evidence type="ECO:0000313" key="3">
    <source>
        <dbReference type="Proteomes" id="UP001634154"/>
    </source>
</evidence>
<comment type="caution">
    <text evidence="2">The sequence shown here is derived from an EMBL/GenBank/DDBJ whole genome shotgun (WGS) entry which is preliminary data.</text>
</comment>
<evidence type="ECO:0000313" key="2">
    <source>
        <dbReference type="EMBL" id="MFN1216772.1"/>
    </source>
</evidence>
<proteinExistence type="predicted"/>
<feature type="signal peptide" evidence="1">
    <location>
        <begin position="1"/>
        <end position="22"/>
    </location>
</feature>
<feature type="chain" id="PRO_5045302366" evidence="1">
    <location>
        <begin position="23"/>
        <end position="244"/>
    </location>
</feature>
<dbReference type="Proteomes" id="UP001634154">
    <property type="component" value="Unassembled WGS sequence"/>
</dbReference>
<protein>
    <submittedName>
        <fullName evidence="2">Uncharacterized protein</fullName>
    </submittedName>
</protein>
<sequence length="244" mass="27809">MVKNIMKTFLLLLLISSANLFSQKLLTPANVKIDAKLIKDEISEATWYADNAGTKIEIGSITTELKKLNKTDLLIRTTVKMKQAPDAKWTDSTIVKTANFEPVYHSSFNMMRDVVLRSGKTKVTGYYFDKKAQKKDNIEIPAADYFDSSSYPVIIRFSPLKENYTADLSIFDYNPDAKKGLLKAYITEMKKTDLNGKKVWAVKTTDDIQDKTTTVTYYIDPETRKILKQDMELGGRKMTLETIQ</sequence>
<dbReference type="EMBL" id="JBJXVJ010000001">
    <property type="protein sequence ID" value="MFN1216772.1"/>
    <property type="molecule type" value="Genomic_DNA"/>
</dbReference>
<dbReference type="Pfam" id="PF11306">
    <property type="entry name" value="DUF3108"/>
    <property type="match status" value="1"/>
</dbReference>
<evidence type="ECO:0000256" key="1">
    <source>
        <dbReference type="SAM" id="SignalP"/>
    </source>
</evidence>
<accession>A0ABW9K254</accession>
<dbReference type="RefSeq" id="WP_409356219.1">
    <property type="nucleotide sequence ID" value="NZ_JBJXVJ010000001.1"/>
</dbReference>
<keyword evidence="3" id="KW-1185">Reference proteome</keyword>
<dbReference type="InterPro" id="IPR021457">
    <property type="entry name" value="DUF3108"/>
</dbReference>
<name>A0ABW9K254_9FLAO</name>
<reference evidence="2 3" key="1">
    <citation type="submission" date="2024-12" db="EMBL/GenBank/DDBJ databases">
        <title>Draft genome sequence of Chryseobacterium kwangjuense AG447.</title>
        <authorList>
            <person name="Cheptsov V.S."/>
            <person name="Belov A."/>
            <person name="Zavarzina A.G."/>
        </authorList>
    </citation>
    <scope>NUCLEOTIDE SEQUENCE [LARGE SCALE GENOMIC DNA]</scope>
    <source>
        <strain evidence="2 3">AG447</strain>
    </source>
</reference>
<gene>
    <name evidence="2" type="ORF">ACKW6Q_07260</name>
</gene>
<organism evidence="2 3">
    <name type="scientific">Chryseobacterium kwangjuense</name>
    <dbReference type="NCBI Taxonomy" id="267125"/>
    <lineage>
        <taxon>Bacteria</taxon>
        <taxon>Pseudomonadati</taxon>
        <taxon>Bacteroidota</taxon>
        <taxon>Flavobacteriia</taxon>
        <taxon>Flavobacteriales</taxon>
        <taxon>Weeksellaceae</taxon>
        <taxon>Chryseobacterium group</taxon>
        <taxon>Chryseobacterium</taxon>
    </lineage>
</organism>